<organism evidence="3 4">
    <name type="scientific">Chitiniphilus shinanonensis</name>
    <dbReference type="NCBI Taxonomy" id="553088"/>
    <lineage>
        <taxon>Bacteria</taxon>
        <taxon>Pseudomonadati</taxon>
        <taxon>Pseudomonadota</taxon>
        <taxon>Betaproteobacteria</taxon>
        <taxon>Neisseriales</taxon>
        <taxon>Chitinibacteraceae</taxon>
        <taxon>Chitiniphilus</taxon>
    </lineage>
</organism>
<keyword evidence="4" id="KW-1185">Reference proteome</keyword>
<dbReference type="InterPro" id="IPR012938">
    <property type="entry name" value="Glc/Sorbosone_DH"/>
</dbReference>
<dbReference type="SUPFAM" id="SSF50952">
    <property type="entry name" value="Soluble quinoprotein glucose dehydrogenase"/>
    <property type="match status" value="1"/>
</dbReference>
<dbReference type="Proteomes" id="UP001156836">
    <property type="component" value="Unassembled WGS sequence"/>
</dbReference>
<dbReference type="RefSeq" id="WP_018748273.1">
    <property type="nucleotide sequence ID" value="NZ_BSOZ01000002.1"/>
</dbReference>
<accession>A0ABQ6BS97</accession>
<evidence type="ECO:0000313" key="3">
    <source>
        <dbReference type="EMBL" id="GLS03112.1"/>
    </source>
</evidence>
<evidence type="ECO:0000313" key="4">
    <source>
        <dbReference type="Proteomes" id="UP001156836"/>
    </source>
</evidence>
<dbReference type="Pfam" id="PF07995">
    <property type="entry name" value="GSDH"/>
    <property type="match status" value="1"/>
</dbReference>
<protein>
    <recommendedName>
        <fullName evidence="2">Glucose/Sorbosone dehydrogenase domain-containing protein</fullName>
    </recommendedName>
</protein>
<gene>
    <name evidence="3" type="ORF">GCM10007860_02550</name>
</gene>
<sequence length="373" mass="40510">MRRALGLLAALVLAPLSMAGLPPTESAAYTVETIASGLEHPWSLAFLPDGRMLVTERPGRLRVIGRDGKPGAPVTGVPEVYASGQGGLLDVALDPGFAGNRLIYLSYAEAGDNGLAGTAVVRARLVERDGKASLQQLKVIFRQQPKTPGGNHFGSRLAFAPDGKLFVTLGERQQRDHAQKLEMTLGKVIRIAPDGSVPADNPFRTRQGALPQIWSYGHRNPQAAAINPASGKLWIVEHGARGGDEVNVPLAGRNYGWPVITYGRDYTGFKIGEGTAKPGMEQPIYYWDPSIAPSGMAFYTGNRYPGWRGSLLVGALKDQMLVRLSLDGERIVAEERLLTDLKQRIRDVRQGPDGWVYLLTDEDDGKVLRVRGR</sequence>
<proteinExistence type="predicted"/>
<comment type="caution">
    <text evidence="3">The sequence shown here is derived from an EMBL/GenBank/DDBJ whole genome shotgun (WGS) entry which is preliminary data.</text>
</comment>
<feature type="domain" description="Glucose/Sorbosone dehydrogenase" evidence="2">
    <location>
        <begin position="38"/>
        <end position="369"/>
    </location>
</feature>
<dbReference type="InterPro" id="IPR011042">
    <property type="entry name" value="6-blade_b-propeller_TolB-like"/>
</dbReference>
<dbReference type="Gene3D" id="2.120.10.30">
    <property type="entry name" value="TolB, C-terminal domain"/>
    <property type="match status" value="1"/>
</dbReference>
<dbReference type="PANTHER" id="PTHR19328">
    <property type="entry name" value="HEDGEHOG-INTERACTING PROTEIN"/>
    <property type="match status" value="1"/>
</dbReference>
<dbReference type="InterPro" id="IPR011041">
    <property type="entry name" value="Quinoprot_gluc/sorb_DH_b-prop"/>
</dbReference>
<evidence type="ECO:0000259" key="2">
    <source>
        <dbReference type="Pfam" id="PF07995"/>
    </source>
</evidence>
<dbReference type="EMBL" id="BSOZ01000002">
    <property type="protein sequence ID" value="GLS03112.1"/>
    <property type="molecule type" value="Genomic_DNA"/>
</dbReference>
<evidence type="ECO:0000256" key="1">
    <source>
        <dbReference type="SAM" id="SignalP"/>
    </source>
</evidence>
<name>A0ABQ6BS97_9NEIS</name>
<feature type="signal peptide" evidence="1">
    <location>
        <begin position="1"/>
        <end position="19"/>
    </location>
</feature>
<feature type="chain" id="PRO_5047008438" description="Glucose/Sorbosone dehydrogenase domain-containing protein" evidence="1">
    <location>
        <begin position="20"/>
        <end position="373"/>
    </location>
</feature>
<dbReference type="PANTHER" id="PTHR19328:SF75">
    <property type="entry name" value="ALDOSE SUGAR DEHYDROGENASE YLII"/>
    <property type="match status" value="1"/>
</dbReference>
<reference evidence="4" key="1">
    <citation type="journal article" date="2019" name="Int. J. Syst. Evol. Microbiol.">
        <title>The Global Catalogue of Microorganisms (GCM) 10K type strain sequencing project: providing services to taxonomists for standard genome sequencing and annotation.</title>
        <authorList>
            <consortium name="The Broad Institute Genomics Platform"/>
            <consortium name="The Broad Institute Genome Sequencing Center for Infectious Disease"/>
            <person name="Wu L."/>
            <person name="Ma J."/>
        </authorList>
    </citation>
    <scope>NUCLEOTIDE SEQUENCE [LARGE SCALE GENOMIC DNA]</scope>
    <source>
        <strain evidence="4">NBRC 104970</strain>
    </source>
</reference>
<keyword evidence="1" id="KW-0732">Signal</keyword>